<protein>
    <submittedName>
        <fullName evidence="1">Uncharacterized protein</fullName>
    </submittedName>
</protein>
<keyword evidence="2" id="KW-1185">Reference proteome</keyword>
<dbReference type="AlphaFoldDB" id="A0A1V9YYJ2"/>
<feature type="non-terminal residue" evidence="1">
    <location>
        <position position="461"/>
    </location>
</feature>
<comment type="caution">
    <text evidence="1">The sequence shown here is derived from an EMBL/GenBank/DDBJ whole genome shotgun (WGS) entry which is preliminary data.</text>
</comment>
<dbReference type="Proteomes" id="UP000243579">
    <property type="component" value="Unassembled WGS sequence"/>
</dbReference>
<accession>A0A1V9YYJ2</accession>
<evidence type="ECO:0000313" key="2">
    <source>
        <dbReference type="Proteomes" id="UP000243579"/>
    </source>
</evidence>
<name>A0A1V9YYJ2_ACHHY</name>
<gene>
    <name evidence="1" type="ORF">ACHHYP_05168</name>
</gene>
<reference evidence="1 2" key="1">
    <citation type="journal article" date="2014" name="Genome Biol. Evol.">
        <title>The secreted proteins of Achlya hypogyna and Thraustotheca clavata identify the ancestral oomycete secretome and reveal gene acquisitions by horizontal gene transfer.</title>
        <authorList>
            <person name="Misner I."/>
            <person name="Blouin N."/>
            <person name="Leonard G."/>
            <person name="Richards T.A."/>
            <person name="Lane C.E."/>
        </authorList>
    </citation>
    <scope>NUCLEOTIDE SEQUENCE [LARGE SCALE GENOMIC DNA]</scope>
    <source>
        <strain evidence="1 2">ATCC 48635</strain>
    </source>
</reference>
<sequence>MALSSRRRRTTVAPRSHRLSQPSLLFQATVQVFVTTPTEEKDAVTNRAMAAIAGLFVFPSKHVVFDINRWTFLPQKGALCDRTYAGSRMSSVLPQIQDLADYCPSSPTAAMIHHLGQIEAPSSIWLTTGLLYLVVTLACNIAYFNVVVQNLANDYGWAGFNCTGMQPFLANTFNRQLQWASTLQTPTPIALDKPATGDASQQYNVMSTAIKWSRGAVQRQVLDPFTPFTTVITDLRAMNPCMLPWMATQYCWLDFNRSWAMAATAQRQTRCLHHATNAAAYLESGLRNIADWAAWDHCWGVSFDVGVARDLRASAAGRAWLTATSTNANSVAAEVRYWTVVHGLQSFGLQWQNYKSAGMTDAITIVNALGVAYPLLLSQSVGAFHIKQQTSYKLYWSFASDLWAIGANRTSVGGKSLLRASAEFGFANVTRADLLFENTTLVAPLNAGFERLDAMLGPFGA</sequence>
<evidence type="ECO:0000313" key="1">
    <source>
        <dbReference type="EMBL" id="OQR90879.1"/>
    </source>
</evidence>
<dbReference type="EMBL" id="JNBR01000574">
    <property type="protein sequence ID" value="OQR90879.1"/>
    <property type="molecule type" value="Genomic_DNA"/>
</dbReference>
<organism evidence="1 2">
    <name type="scientific">Achlya hypogyna</name>
    <name type="common">Oomycete</name>
    <name type="synonym">Protoachlya hypogyna</name>
    <dbReference type="NCBI Taxonomy" id="1202772"/>
    <lineage>
        <taxon>Eukaryota</taxon>
        <taxon>Sar</taxon>
        <taxon>Stramenopiles</taxon>
        <taxon>Oomycota</taxon>
        <taxon>Saprolegniomycetes</taxon>
        <taxon>Saprolegniales</taxon>
        <taxon>Achlyaceae</taxon>
        <taxon>Achlya</taxon>
    </lineage>
</organism>
<proteinExistence type="predicted"/>
<dbReference type="OrthoDB" id="79448at2759"/>